<dbReference type="RefSeq" id="WP_119190805.1">
    <property type="nucleotide sequence ID" value="NZ_JAHLQN010000001.1"/>
</dbReference>
<dbReference type="Gene3D" id="1.10.260.40">
    <property type="entry name" value="lambda repressor-like DNA-binding domains"/>
    <property type="match status" value="1"/>
</dbReference>
<organism evidence="3 4">
    <name type="scientific">Dysosmobacter acutus</name>
    <dbReference type="NCBI Taxonomy" id="2841504"/>
    <lineage>
        <taxon>Bacteria</taxon>
        <taxon>Bacillati</taxon>
        <taxon>Bacillota</taxon>
        <taxon>Clostridia</taxon>
        <taxon>Eubacteriales</taxon>
        <taxon>Oscillospiraceae</taxon>
        <taxon>Dysosmobacter</taxon>
    </lineage>
</organism>
<evidence type="ECO:0000313" key="4">
    <source>
        <dbReference type="Proteomes" id="UP000787672"/>
    </source>
</evidence>
<dbReference type="EMBL" id="JAHLQN010000001">
    <property type="protein sequence ID" value="MBU5625462.1"/>
    <property type="molecule type" value="Genomic_DNA"/>
</dbReference>
<evidence type="ECO:0000313" key="2">
    <source>
        <dbReference type="EMBL" id="MBU5625462.1"/>
    </source>
</evidence>
<dbReference type="PROSITE" id="PS50943">
    <property type="entry name" value="HTH_CROC1"/>
    <property type="match status" value="1"/>
</dbReference>
<dbReference type="SUPFAM" id="SSF47413">
    <property type="entry name" value="lambda repressor-like DNA-binding domains"/>
    <property type="match status" value="1"/>
</dbReference>
<gene>
    <name evidence="2" type="ORF">KQI82_00750</name>
    <name evidence="3" type="ORF">KQI82_07630</name>
</gene>
<dbReference type="CDD" id="cd00093">
    <property type="entry name" value="HTH_XRE"/>
    <property type="match status" value="1"/>
</dbReference>
<dbReference type="EMBL" id="JAHLQN010000001">
    <property type="protein sequence ID" value="MBU5626782.1"/>
    <property type="molecule type" value="Genomic_DNA"/>
</dbReference>
<dbReference type="InterPro" id="IPR001387">
    <property type="entry name" value="Cro/C1-type_HTH"/>
</dbReference>
<dbReference type="Pfam" id="PF01381">
    <property type="entry name" value="HTH_3"/>
    <property type="match status" value="1"/>
</dbReference>
<accession>A0ABS6FB54</accession>
<dbReference type="Proteomes" id="UP000787672">
    <property type="component" value="Unassembled WGS sequence"/>
</dbReference>
<name>A0ABS6FB54_9FIRM</name>
<reference evidence="3 4" key="1">
    <citation type="submission" date="2021-06" db="EMBL/GenBank/DDBJ databases">
        <authorList>
            <person name="Sun Q."/>
            <person name="Li D."/>
        </authorList>
    </citation>
    <scope>NUCLEOTIDE SEQUENCE [LARGE SCALE GENOMIC DNA]</scope>
    <source>
        <strain evidence="3 4">MSJ-2</strain>
    </source>
</reference>
<feature type="domain" description="HTH cro/C1-type" evidence="1">
    <location>
        <begin position="19"/>
        <end position="73"/>
    </location>
</feature>
<evidence type="ECO:0000259" key="1">
    <source>
        <dbReference type="PROSITE" id="PS50943"/>
    </source>
</evidence>
<protein>
    <submittedName>
        <fullName evidence="3">Helix-turn-helix domain-containing protein</fullName>
    </submittedName>
</protein>
<sequence>MVVEVMNVYVALDLLAKAVREAREERGLSQRELARKLSMNTRTIMDLEICRSNPKGETIFLIARELHISLDAIAHAGTSRPNSVSADVLEFFSGKDDTESRDYIDLCRQVEKMKKKKDQ</sequence>
<comment type="caution">
    <text evidence="3">The sequence shown here is derived from an EMBL/GenBank/DDBJ whole genome shotgun (WGS) entry which is preliminary data.</text>
</comment>
<keyword evidence="4" id="KW-1185">Reference proteome</keyword>
<evidence type="ECO:0000313" key="3">
    <source>
        <dbReference type="EMBL" id="MBU5626782.1"/>
    </source>
</evidence>
<dbReference type="SMART" id="SM00530">
    <property type="entry name" value="HTH_XRE"/>
    <property type="match status" value="1"/>
</dbReference>
<dbReference type="InterPro" id="IPR010982">
    <property type="entry name" value="Lambda_DNA-bd_dom_sf"/>
</dbReference>
<proteinExistence type="predicted"/>